<dbReference type="RefSeq" id="WP_136453329.1">
    <property type="nucleotide sequence ID" value="NZ_SSWH01000003.1"/>
</dbReference>
<dbReference type="AlphaFoldDB" id="A0A4S5E7C0"/>
<proteinExistence type="predicted"/>
<dbReference type="EMBL" id="SSWH01000003">
    <property type="protein sequence ID" value="THJ67392.1"/>
    <property type="molecule type" value="Genomic_DNA"/>
</dbReference>
<protein>
    <submittedName>
        <fullName evidence="1">Uncharacterized protein</fullName>
    </submittedName>
</protein>
<organism evidence="1 2">
    <name type="scientific">Arthrobacter echini</name>
    <dbReference type="NCBI Taxonomy" id="1529066"/>
    <lineage>
        <taxon>Bacteria</taxon>
        <taxon>Bacillati</taxon>
        <taxon>Actinomycetota</taxon>
        <taxon>Actinomycetes</taxon>
        <taxon>Micrococcales</taxon>
        <taxon>Micrococcaceae</taxon>
        <taxon>Arthrobacter</taxon>
    </lineage>
</organism>
<name>A0A4S5E7C0_9MICC</name>
<evidence type="ECO:0000313" key="1">
    <source>
        <dbReference type="EMBL" id="THJ67392.1"/>
    </source>
</evidence>
<comment type="caution">
    <text evidence="1">The sequence shown here is derived from an EMBL/GenBank/DDBJ whole genome shotgun (WGS) entry which is preliminary data.</text>
</comment>
<accession>A0A4S5E7C0</accession>
<gene>
    <name evidence="1" type="ORF">E8P82_04605</name>
</gene>
<dbReference type="Proteomes" id="UP000305233">
    <property type="component" value="Unassembled WGS sequence"/>
</dbReference>
<evidence type="ECO:0000313" key="2">
    <source>
        <dbReference type="Proteomes" id="UP000305233"/>
    </source>
</evidence>
<reference evidence="1 2" key="1">
    <citation type="submission" date="2019-04" db="EMBL/GenBank/DDBJ databases">
        <authorList>
            <person name="Liu Q."/>
            <person name="Xin Y.-H."/>
        </authorList>
    </citation>
    <scope>NUCLEOTIDE SEQUENCE [LARGE SCALE GENOMIC DNA]</scope>
    <source>
        <strain evidence="1 2">AM23</strain>
    </source>
</reference>
<keyword evidence="2" id="KW-1185">Reference proteome</keyword>
<sequence length="175" mass="19514">MSQELVIALLAAGAALGGSLLGSFLTRTTEHKQWHRNEKNQAYIEYLIKLDELEKDLDTNVQAVGSDRLLAITAARSAIRLFGSATVRRLARDVDNEATGLWFMADLADVDSGTSEDRTDRRRAYSEFVTRYKASMVHLISAMREDLKVADPEDERIDAENAQLFLEDGAKRPLG</sequence>